<dbReference type="EnsemblPlants" id="Zm00001eb145780_T001">
    <property type="protein sequence ID" value="Zm00001eb145780_P001"/>
    <property type="gene ID" value="Zm00001eb145780"/>
</dbReference>
<keyword evidence="1" id="KW-0472">Membrane</keyword>
<reference evidence="2" key="3">
    <citation type="submission" date="2021-05" db="UniProtKB">
        <authorList>
            <consortium name="EnsemblPlants"/>
        </authorList>
    </citation>
    <scope>IDENTIFICATION</scope>
    <source>
        <strain evidence="2">cv. B73</strain>
    </source>
</reference>
<protein>
    <submittedName>
        <fullName evidence="2">Uncharacterized protein</fullName>
    </submittedName>
</protein>
<dbReference type="Gramene" id="Zm00001eb145780_T001">
    <property type="protein sequence ID" value="Zm00001eb145780_P001"/>
    <property type="gene ID" value="Zm00001eb145780"/>
</dbReference>
<name>A0A804N9X7_MAIZE</name>
<keyword evidence="1" id="KW-0812">Transmembrane</keyword>
<reference evidence="3" key="1">
    <citation type="submission" date="2015-12" db="EMBL/GenBank/DDBJ databases">
        <title>Update maize B73 reference genome by single molecule sequencing technologies.</title>
        <authorList>
            <consortium name="Maize Genome Sequencing Project"/>
            <person name="Ware D."/>
        </authorList>
    </citation>
    <scope>NUCLEOTIDE SEQUENCE [LARGE SCALE GENOMIC DNA]</scope>
    <source>
        <strain evidence="3">cv. B73</strain>
    </source>
</reference>
<proteinExistence type="predicted"/>
<dbReference type="AlphaFoldDB" id="A0A804N9X7"/>
<keyword evidence="3" id="KW-1185">Reference proteome</keyword>
<sequence>MNAVVSQTMSLLRERDLQLIRDIPDEIKDALAYGDQFRIQQVLADFLLSMAQSAPSENGWVEIQVRPNVKQNYDGIDTELFIFRLAACSFSIIICHKIFFCFFKEYVLLNFGRRQVT</sequence>
<organism evidence="2 3">
    <name type="scientific">Zea mays</name>
    <name type="common">Maize</name>
    <dbReference type="NCBI Taxonomy" id="4577"/>
    <lineage>
        <taxon>Eukaryota</taxon>
        <taxon>Viridiplantae</taxon>
        <taxon>Streptophyta</taxon>
        <taxon>Embryophyta</taxon>
        <taxon>Tracheophyta</taxon>
        <taxon>Spermatophyta</taxon>
        <taxon>Magnoliopsida</taxon>
        <taxon>Liliopsida</taxon>
        <taxon>Poales</taxon>
        <taxon>Poaceae</taxon>
        <taxon>PACMAD clade</taxon>
        <taxon>Panicoideae</taxon>
        <taxon>Andropogonodae</taxon>
        <taxon>Andropogoneae</taxon>
        <taxon>Tripsacinae</taxon>
        <taxon>Zea</taxon>
    </lineage>
</organism>
<feature type="transmembrane region" description="Helical" evidence="1">
    <location>
        <begin position="81"/>
        <end position="103"/>
    </location>
</feature>
<keyword evidence="1" id="KW-1133">Transmembrane helix</keyword>
<evidence type="ECO:0000256" key="1">
    <source>
        <dbReference type="SAM" id="Phobius"/>
    </source>
</evidence>
<dbReference type="Proteomes" id="UP000007305">
    <property type="component" value="Chromosome 3"/>
</dbReference>
<reference evidence="2" key="2">
    <citation type="submission" date="2019-07" db="EMBL/GenBank/DDBJ databases">
        <authorList>
            <person name="Seetharam A."/>
            <person name="Woodhouse M."/>
            <person name="Cannon E."/>
        </authorList>
    </citation>
    <scope>NUCLEOTIDE SEQUENCE [LARGE SCALE GENOMIC DNA]</scope>
    <source>
        <strain evidence="2">cv. B73</strain>
    </source>
</reference>
<accession>A0A804N9X7</accession>
<evidence type="ECO:0000313" key="3">
    <source>
        <dbReference type="Proteomes" id="UP000007305"/>
    </source>
</evidence>
<dbReference type="InParanoid" id="A0A804N9X7"/>
<evidence type="ECO:0000313" key="2">
    <source>
        <dbReference type="EnsemblPlants" id="Zm00001eb145780_P001"/>
    </source>
</evidence>